<dbReference type="PROSITE" id="PS51257">
    <property type="entry name" value="PROKAR_LIPOPROTEIN"/>
    <property type="match status" value="1"/>
</dbReference>
<name>A0A4R6QLL5_9BURK</name>
<dbReference type="InParanoid" id="A0A4R6QLL5"/>
<evidence type="ECO:0000313" key="3">
    <source>
        <dbReference type="EMBL" id="TDP63095.1"/>
    </source>
</evidence>
<evidence type="ECO:0008006" key="5">
    <source>
        <dbReference type="Google" id="ProtNLM"/>
    </source>
</evidence>
<protein>
    <recommendedName>
        <fullName evidence="5">Signal recognition particle subunit FFH/SRP54 (Srp54)</fullName>
    </recommendedName>
</protein>
<proteinExistence type="predicted"/>
<dbReference type="RefSeq" id="WP_425057462.1">
    <property type="nucleotide sequence ID" value="NZ_SNXS01000005.1"/>
</dbReference>
<dbReference type="Proteomes" id="UP000295361">
    <property type="component" value="Unassembled WGS sequence"/>
</dbReference>
<sequence length="148" mass="15842">MIKFLALVAAVPFIVGCAAAQPKQPDHQAHHPDGAASAAVAKPMPGMGGDMAVKMKAMQEMHQKMMAAKTAEERQALMAEHMKAMQGGMGMMKGMSGMAGGAAMGKDMPADPQRRMQTMEQRMDMMQMMMEMMMDRMPAVPAPGPSGK</sequence>
<accession>A0A4R6QLL5</accession>
<evidence type="ECO:0000256" key="2">
    <source>
        <dbReference type="SAM" id="SignalP"/>
    </source>
</evidence>
<organism evidence="3 4">
    <name type="scientific">Roseateles toxinivorans</name>
    <dbReference type="NCBI Taxonomy" id="270368"/>
    <lineage>
        <taxon>Bacteria</taxon>
        <taxon>Pseudomonadati</taxon>
        <taxon>Pseudomonadota</taxon>
        <taxon>Betaproteobacteria</taxon>
        <taxon>Burkholderiales</taxon>
        <taxon>Sphaerotilaceae</taxon>
        <taxon>Roseateles</taxon>
    </lineage>
</organism>
<feature type="signal peptide" evidence="2">
    <location>
        <begin position="1"/>
        <end position="20"/>
    </location>
</feature>
<evidence type="ECO:0000256" key="1">
    <source>
        <dbReference type="SAM" id="MobiDB-lite"/>
    </source>
</evidence>
<dbReference type="AlphaFoldDB" id="A0A4R6QLL5"/>
<feature type="region of interest" description="Disordered" evidence="1">
    <location>
        <begin position="23"/>
        <end position="42"/>
    </location>
</feature>
<feature type="compositionally biased region" description="Basic and acidic residues" evidence="1">
    <location>
        <begin position="24"/>
        <end position="33"/>
    </location>
</feature>
<evidence type="ECO:0000313" key="4">
    <source>
        <dbReference type="Proteomes" id="UP000295361"/>
    </source>
</evidence>
<keyword evidence="4" id="KW-1185">Reference proteome</keyword>
<gene>
    <name evidence="3" type="ORF">DES47_10595</name>
</gene>
<keyword evidence="2" id="KW-0732">Signal</keyword>
<reference evidence="3 4" key="1">
    <citation type="submission" date="2019-03" db="EMBL/GenBank/DDBJ databases">
        <title>Genomic Encyclopedia of Type Strains, Phase IV (KMG-IV): sequencing the most valuable type-strain genomes for metagenomic binning, comparative biology and taxonomic classification.</title>
        <authorList>
            <person name="Goeker M."/>
        </authorList>
    </citation>
    <scope>NUCLEOTIDE SEQUENCE [LARGE SCALE GENOMIC DNA]</scope>
    <source>
        <strain evidence="3 4">DSM 16998</strain>
    </source>
</reference>
<comment type="caution">
    <text evidence="3">The sequence shown here is derived from an EMBL/GenBank/DDBJ whole genome shotgun (WGS) entry which is preliminary data.</text>
</comment>
<dbReference type="EMBL" id="SNXS01000005">
    <property type="protein sequence ID" value="TDP63095.1"/>
    <property type="molecule type" value="Genomic_DNA"/>
</dbReference>
<feature type="chain" id="PRO_5020519898" description="Signal recognition particle subunit FFH/SRP54 (Srp54)" evidence="2">
    <location>
        <begin position="21"/>
        <end position="148"/>
    </location>
</feature>